<organism evidence="1 2">
    <name type="scientific">[Myrmecia] bisecta</name>
    <dbReference type="NCBI Taxonomy" id="41462"/>
    <lineage>
        <taxon>Eukaryota</taxon>
        <taxon>Viridiplantae</taxon>
        <taxon>Chlorophyta</taxon>
        <taxon>core chlorophytes</taxon>
        <taxon>Trebouxiophyceae</taxon>
        <taxon>Trebouxiales</taxon>
        <taxon>Trebouxiaceae</taxon>
        <taxon>Myrmecia</taxon>
    </lineage>
</organism>
<evidence type="ECO:0000313" key="1">
    <source>
        <dbReference type="EMBL" id="KAK9829987.1"/>
    </source>
</evidence>
<keyword evidence="2" id="KW-1185">Reference proteome</keyword>
<sequence length="71" mass="7662">MKGQTVRRSAQRCTASVQVTAGSSPLTDVLDDLMERLAKECKHLVQSTERATLTVRDVEAAVKLLIPPGSP</sequence>
<dbReference type="Proteomes" id="UP001489004">
    <property type="component" value="Unassembled WGS sequence"/>
</dbReference>
<dbReference type="AlphaFoldDB" id="A0AAW1R849"/>
<proteinExistence type="predicted"/>
<protein>
    <submittedName>
        <fullName evidence="1">Uncharacterized protein</fullName>
    </submittedName>
</protein>
<name>A0AAW1R849_9CHLO</name>
<dbReference type="Gene3D" id="1.10.20.10">
    <property type="entry name" value="Histone, subunit A"/>
    <property type="match status" value="1"/>
</dbReference>
<accession>A0AAW1R849</accession>
<dbReference type="GO" id="GO:0046982">
    <property type="term" value="F:protein heterodimerization activity"/>
    <property type="evidence" value="ECO:0007669"/>
    <property type="project" value="InterPro"/>
</dbReference>
<dbReference type="InterPro" id="IPR009072">
    <property type="entry name" value="Histone-fold"/>
</dbReference>
<dbReference type="EMBL" id="JALJOR010000001">
    <property type="protein sequence ID" value="KAK9829987.1"/>
    <property type="molecule type" value="Genomic_DNA"/>
</dbReference>
<reference evidence="1 2" key="1">
    <citation type="journal article" date="2024" name="Nat. Commun.">
        <title>Phylogenomics reveals the evolutionary origins of lichenization in chlorophyte algae.</title>
        <authorList>
            <person name="Puginier C."/>
            <person name="Libourel C."/>
            <person name="Otte J."/>
            <person name="Skaloud P."/>
            <person name="Haon M."/>
            <person name="Grisel S."/>
            <person name="Petersen M."/>
            <person name="Berrin J.G."/>
            <person name="Delaux P.M."/>
            <person name="Dal Grande F."/>
            <person name="Keller J."/>
        </authorList>
    </citation>
    <scope>NUCLEOTIDE SEQUENCE [LARGE SCALE GENOMIC DNA]</scope>
    <source>
        <strain evidence="1 2">SAG 2043</strain>
    </source>
</reference>
<dbReference type="SUPFAM" id="SSF47113">
    <property type="entry name" value="Histone-fold"/>
    <property type="match status" value="1"/>
</dbReference>
<gene>
    <name evidence="1" type="ORF">WJX72_009052</name>
</gene>
<comment type="caution">
    <text evidence="1">The sequence shown here is derived from an EMBL/GenBank/DDBJ whole genome shotgun (WGS) entry which is preliminary data.</text>
</comment>
<evidence type="ECO:0000313" key="2">
    <source>
        <dbReference type="Proteomes" id="UP001489004"/>
    </source>
</evidence>